<sequence>MNDAHLIRLVFPLCPHGKRKTSHCIKSLFQNKDTGQAFARSLYHDLK</sequence>
<name>G5JT85_STRCG</name>
<dbReference type="Proteomes" id="UP000004322">
    <property type="component" value="Unassembled WGS sequence"/>
</dbReference>
<proteinExistence type="predicted"/>
<protein>
    <submittedName>
        <fullName evidence="1">Uncharacterized protein</fullName>
    </submittedName>
</protein>
<accession>G5JT85</accession>
<organism evidence="1 2">
    <name type="scientific">Streptococcus criceti HS-6</name>
    <dbReference type="NCBI Taxonomy" id="873449"/>
    <lineage>
        <taxon>Bacteria</taxon>
        <taxon>Bacillati</taxon>
        <taxon>Bacillota</taxon>
        <taxon>Bacilli</taxon>
        <taxon>Lactobacillales</taxon>
        <taxon>Streptococcaceae</taxon>
        <taxon>Streptococcus</taxon>
    </lineage>
</organism>
<keyword evidence="2" id="KW-1185">Reference proteome</keyword>
<evidence type="ECO:0000313" key="1">
    <source>
        <dbReference type="EMBL" id="EHI73640.1"/>
    </source>
</evidence>
<reference evidence="1" key="1">
    <citation type="submission" date="2011-07" db="EMBL/GenBank/DDBJ databases">
        <authorList>
            <person name="Stanhope M.J."/>
            <person name="Durkin A.S."/>
            <person name="Hostetler J."/>
            <person name="Kim M."/>
            <person name="Radune D."/>
            <person name="Singh I."/>
            <person name="Town C.D."/>
        </authorList>
    </citation>
    <scope>NUCLEOTIDE SEQUENCE [LARGE SCALE GENOMIC DNA]</scope>
    <source>
        <strain evidence="1">HS-6</strain>
    </source>
</reference>
<gene>
    <name evidence="1" type="ORF">STRCR_1052</name>
</gene>
<evidence type="ECO:0000313" key="2">
    <source>
        <dbReference type="Proteomes" id="UP000004322"/>
    </source>
</evidence>
<comment type="caution">
    <text evidence="1">The sequence shown here is derived from an EMBL/GenBank/DDBJ whole genome shotgun (WGS) entry which is preliminary data.</text>
</comment>
<dbReference type="AlphaFoldDB" id="G5JT85"/>
<dbReference type="EMBL" id="AEUV02000002">
    <property type="protein sequence ID" value="EHI73640.1"/>
    <property type="molecule type" value="Genomic_DNA"/>
</dbReference>